<dbReference type="GO" id="GO:0003676">
    <property type="term" value="F:nucleic acid binding"/>
    <property type="evidence" value="ECO:0007669"/>
    <property type="project" value="InterPro"/>
</dbReference>
<proteinExistence type="predicted"/>
<dbReference type="InterPro" id="IPR051274">
    <property type="entry name" value="3-5_Exoribonuclease"/>
</dbReference>
<dbReference type="GO" id="GO:0000175">
    <property type="term" value="F:3'-5'-RNA exonuclease activity"/>
    <property type="evidence" value="ECO:0007669"/>
    <property type="project" value="InterPro"/>
</dbReference>
<dbReference type="PANTHER" id="PTHR23044">
    <property type="entry name" value="3'-5' EXONUCLEASE ERI1-RELATED"/>
    <property type="match status" value="1"/>
</dbReference>
<dbReference type="InterPro" id="IPR012337">
    <property type="entry name" value="RNaseH-like_sf"/>
</dbReference>
<dbReference type="SUPFAM" id="SSF53098">
    <property type="entry name" value="Ribonuclease H-like"/>
    <property type="match status" value="1"/>
</dbReference>
<feature type="domain" description="Exonuclease" evidence="4">
    <location>
        <begin position="56"/>
        <end position="238"/>
    </location>
</feature>
<name>A0AAV2PYY3_MEGNR</name>
<evidence type="ECO:0000256" key="2">
    <source>
        <dbReference type="ARBA" id="ARBA00022801"/>
    </source>
</evidence>
<dbReference type="Gene3D" id="3.30.420.10">
    <property type="entry name" value="Ribonuclease H-like superfamily/Ribonuclease H"/>
    <property type="match status" value="1"/>
</dbReference>
<keyword evidence="2" id="KW-0378">Hydrolase</keyword>
<organism evidence="5 6">
    <name type="scientific">Meganyctiphanes norvegica</name>
    <name type="common">Northern krill</name>
    <name type="synonym">Thysanopoda norvegica</name>
    <dbReference type="NCBI Taxonomy" id="48144"/>
    <lineage>
        <taxon>Eukaryota</taxon>
        <taxon>Metazoa</taxon>
        <taxon>Ecdysozoa</taxon>
        <taxon>Arthropoda</taxon>
        <taxon>Crustacea</taxon>
        <taxon>Multicrustacea</taxon>
        <taxon>Malacostraca</taxon>
        <taxon>Eumalacostraca</taxon>
        <taxon>Eucarida</taxon>
        <taxon>Euphausiacea</taxon>
        <taxon>Euphausiidae</taxon>
        <taxon>Meganyctiphanes</taxon>
    </lineage>
</organism>
<evidence type="ECO:0000256" key="3">
    <source>
        <dbReference type="ARBA" id="ARBA00022839"/>
    </source>
</evidence>
<dbReference type="Proteomes" id="UP001497623">
    <property type="component" value="Unassembled WGS sequence"/>
</dbReference>
<evidence type="ECO:0000313" key="6">
    <source>
        <dbReference type="Proteomes" id="UP001497623"/>
    </source>
</evidence>
<dbReference type="EMBL" id="CAXKWB010002044">
    <property type="protein sequence ID" value="CAL4066074.1"/>
    <property type="molecule type" value="Genomic_DNA"/>
</dbReference>
<reference evidence="5 6" key="1">
    <citation type="submission" date="2024-05" db="EMBL/GenBank/DDBJ databases">
        <authorList>
            <person name="Wallberg A."/>
        </authorList>
    </citation>
    <scope>NUCLEOTIDE SEQUENCE [LARGE SCALE GENOMIC DNA]</scope>
</reference>
<dbReference type="InterPro" id="IPR047201">
    <property type="entry name" value="ERI-1_3'hExo-like"/>
</dbReference>
<dbReference type="InterPro" id="IPR013520">
    <property type="entry name" value="Ribonucl_H"/>
</dbReference>
<dbReference type="SMART" id="SM00479">
    <property type="entry name" value="EXOIII"/>
    <property type="match status" value="1"/>
</dbReference>
<dbReference type="InterPro" id="IPR036397">
    <property type="entry name" value="RNaseH_sf"/>
</dbReference>
<evidence type="ECO:0000313" key="5">
    <source>
        <dbReference type="EMBL" id="CAL4066074.1"/>
    </source>
</evidence>
<sequence length="248" mass="28845">MLTIFQYLITSTHNFQHYKHFSSQIKIPLHHFNSRLRKRSSGRNMANKMPDQSFDYFLVLDFEATCDNDRQPDPQEIIEWPVLKINAKTYKQEGKFHTFIKPRFHPVLTPFCLNLTTITQEEVDGGVSFPTALKDFETWIENEVGLDKKFVFVTCGDWDMKTMLPNQCQTENLQVPPYCRSWLNIKKAYAEMTGEFVKGMMPMIKGLGLTHEGTLHRGLDDCINIANILKFLGERGYKFYVTGGRSRD</sequence>
<dbReference type="AlphaFoldDB" id="A0AAV2PYY3"/>
<keyword evidence="6" id="KW-1185">Reference proteome</keyword>
<comment type="caution">
    <text evidence="5">The sequence shown here is derived from an EMBL/GenBank/DDBJ whole genome shotgun (WGS) entry which is preliminary data.</text>
</comment>
<dbReference type="CDD" id="cd06133">
    <property type="entry name" value="ERI-1_3'hExo_like"/>
    <property type="match status" value="1"/>
</dbReference>
<evidence type="ECO:0000259" key="4">
    <source>
        <dbReference type="SMART" id="SM00479"/>
    </source>
</evidence>
<dbReference type="Pfam" id="PF00929">
    <property type="entry name" value="RNase_T"/>
    <property type="match status" value="1"/>
</dbReference>
<keyword evidence="3" id="KW-0269">Exonuclease</keyword>
<accession>A0AAV2PYY3</accession>
<evidence type="ECO:0000256" key="1">
    <source>
        <dbReference type="ARBA" id="ARBA00022722"/>
    </source>
</evidence>
<dbReference type="PANTHER" id="PTHR23044:SF61">
    <property type="entry name" value="3'-5' EXORIBONUCLEASE 1-RELATED"/>
    <property type="match status" value="1"/>
</dbReference>
<gene>
    <name evidence="5" type="ORF">MNOR_LOCUS5321</name>
</gene>
<keyword evidence="1" id="KW-0540">Nuclease</keyword>
<protein>
    <recommendedName>
        <fullName evidence="4">Exonuclease domain-containing protein</fullName>
    </recommendedName>
</protein>